<organism evidence="1 2">
    <name type="scientific">Atta colombica</name>
    <dbReference type="NCBI Taxonomy" id="520822"/>
    <lineage>
        <taxon>Eukaryota</taxon>
        <taxon>Metazoa</taxon>
        <taxon>Ecdysozoa</taxon>
        <taxon>Arthropoda</taxon>
        <taxon>Hexapoda</taxon>
        <taxon>Insecta</taxon>
        <taxon>Pterygota</taxon>
        <taxon>Neoptera</taxon>
        <taxon>Endopterygota</taxon>
        <taxon>Hymenoptera</taxon>
        <taxon>Apocrita</taxon>
        <taxon>Aculeata</taxon>
        <taxon>Formicoidea</taxon>
        <taxon>Formicidae</taxon>
        <taxon>Myrmicinae</taxon>
        <taxon>Atta</taxon>
    </lineage>
</organism>
<evidence type="ECO:0000313" key="2">
    <source>
        <dbReference type="Proteomes" id="UP000078540"/>
    </source>
</evidence>
<reference evidence="1 2" key="1">
    <citation type="submission" date="2015-09" db="EMBL/GenBank/DDBJ databases">
        <title>Atta colombica WGS genome.</title>
        <authorList>
            <person name="Nygaard S."/>
            <person name="Hu H."/>
            <person name="Boomsma J."/>
            <person name="Zhang G."/>
        </authorList>
    </citation>
    <scope>NUCLEOTIDE SEQUENCE [LARGE SCALE GENOMIC DNA]</scope>
    <source>
        <strain evidence="1">Treedump-2</strain>
        <tissue evidence="1">Whole body</tissue>
    </source>
</reference>
<dbReference type="Proteomes" id="UP000078540">
    <property type="component" value="Unassembled WGS sequence"/>
</dbReference>
<sequence length="179" mass="20517">MSLLVKLVKSIRSVVHGPSANITNYILKNSPYFPCFKTLSSNYIFKRTVCSVSSRRSRQSVCTWLTVAPGYAVQTTSTGNAVQTRLARHPISPFLWHQDDRAVLAVLSDLPSLGHPANLVRQEDLDFRVRRGDPVDNILQMNGKNSRSHRTKRQTNRYVIECLILWRIKNEKIKSYILY</sequence>
<evidence type="ECO:0000313" key="1">
    <source>
        <dbReference type="EMBL" id="KYM80947.1"/>
    </source>
</evidence>
<accession>A0A151I252</accession>
<keyword evidence="2" id="KW-1185">Reference proteome</keyword>
<name>A0A151I252_9HYME</name>
<proteinExistence type="predicted"/>
<dbReference type="AlphaFoldDB" id="A0A151I252"/>
<dbReference type="EMBL" id="KQ976546">
    <property type="protein sequence ID" value="KYM80947.1"/>
    <property type="molecule type" value="Genomic_DNA"/>
</dbReference>
<gene>
    <name evidence="1" type="ORF">ALC53_08595</name>
</gene>
<protein>
    <submittedName>
        <fullName evidence="1">Uncharacterized protein</fullName>
    </submittedName>
</protein>